<feature type="compositionally biased region" description="Basic and acidic residues" evidence="1">
    <location>
        <begin position="1117"/>
        <end position="1133"/>
    </location>
</feature>
<accession>A0A813HRI2</accession>
<proteinExistence type="predicted"/>
<sequence>MGPAIQRRSRKGWAATLLATALTVAAEERPIRPPPDGVELIRLAAQPFMSRYLVQAAIDALGSGEASCESIMYVLDWAAQKIHGTFDDVRRNTHTWQDLLVKNAFAGQSAHDWFRSQNYRALMQPIITMTRNSVHMMDFVQMLALLHGERCFFPKLRDALGPAVLALADLHHEVHGIQLATIYTNKFAFWEDSSDILRHSVPLFDVLGFAAKFADAFSDVRSSTNLITGMSSRCDQQFLADNVGQKIQKDRLALGSWTGGEFALASLELLGIRQPKRDMLALRLACIDSAPPRQGQLTSEFTTRYPVTEVGRLEGVGSGTAGTVRQLRLDVEFDLGRQFDWVMSLEALEHIPEDFEAIALSNLRRHAKHGLASPQVCYLRSLSTFPRTLLSRSMFCGCLHWFGVESCRDPVKKLCGPDQTLDTGAAARTHGTEPNAYSDWQPIERETVQRAHQAALAEHIAEGCRTDGNGCRNVTHVLNPGYAHVMSWLEAKGGDESQHGGAVHPNPKSEPQYKLLTPRYIVLQVIESNPHGAELEASLSHWNSKLDVKISVGYRPPPMNPSFAESFYPFASVTSPPQLPEACQSLTFLFLFGKVRLQAACLRAQVKLTHVNVQVHFEGDAGMPKDYTESADMNVTALAKKQPDVPTAFASQAITREDGKSKQRMRNQLFDREAKAAARLMEQVRQQVGRAGVCQPADFEELCSIHHSIADLLERVKRFSSSDTMPRVYGSNFLKAGGKPIVGGGVGRARIGDNSTSKLRAITSQEVMDVGRCDEGEPTTSAPLFDLIRQVPQVSMQDLCRDVEISEILGSSVGDGGFEAGATFPENRSPRPSTVPNSRRKRSPSSPQKLSPSVPSSPGRNSRPGTTGSRYKPQSSDKPGRQAAELLVEVSLELKEGSSGISLQDMQLELQIMEGLSRNSMVRPLRIERNVAGPCGKVVLEVFNVRRAELCMSMVKEGSGVPISGGWDDATDAGSLSLLSVGGQGEGPMTGPQVSVSSALRVPVSQLIAACNSGASLEWEADAFRTIVVQAKLNTSGCGLEYFPGEAQPISPSPPWQPPGLTHIKAAGRASSAAEALKRIESEGAVADLPVAASPSRRKSDHQDAAQHAPICGSPKRTQDDLSRQITGGEERPFTAPHPPSTAPPAQRKPRPVISSQTHQEAEATAVAGYVRRLLLRGGTTLRKRAIEGRTHSRPTTPTRSQPTTPNRGRGI</sequence>
<reference evidence="3" key="1">
    <citation type="submission" date="2021-02" db="EMBL/GenBank/DDBJ databases">
        <authorList>
            <person name="Dougan E. K."/>
            <person name="Rhodes N."/>
            <person name="Thang M."/>
            <person name="Chan C."/>
        </authorList>
    </citation>
    <scope>NUCLEOTIDE SEQUENCE</scope>
</reference>
<feature type="signal peptide" evidence="2">
    <location>
        <begin position="1"/>
        <end position="26"/>
    </location>
</feature>
<keyword evidence="2" id="KW-0732">Signal</keyword>
<keyword evidence="4" id="KW-1185">Reference proteome</keyword>
<gene>
    <name evidence="3" type="ORF">PGLA1383_LOCUS55046</name>
</gene>
<feature type="region of interest" description="Disordered" evidence="1">
    <location>
        <begin position="1088"/>
        <end position="1161"/>
    </location>
</feature>
<dbReference type="AlphaFoldDB" id="A0A813HRI2"/>
<dbReference type="OrthoDB" id="445944at2759"/>
<name>A0A813HRI2_POLGL</name>
<comment type="caution">
    <text evidence="3">The sequence shown here is derived from an EMBL/GenBank/DDBJ whole genome shotgun (WGS) entry which is preliminary data.</text>
</comment>
<feature type="compositionally biased region" description="Polar residues" evidence="1">
    <location>
        <begin position="859"/>
        <end position="877"/>
    </location>
</feature>
<feature type="compositionally biased region" description="Low complexity" evidence="1">
    <location>
        <begin position="844"/>
        <end position="858"/>
    </location>
</feature>
<evidence type="ECO:0000256" key="2">
    <source>
        <dbReference type="SAM" id="SignalP"/>
    </source>
</evidence>
<feature type="region of interest" description="Disordered" evidence="1">
    <location>
        <begin position="817"/>
        <end position="882"/>
    </location>
</feature>
<evidence type="ECO:0000313" key="3">
    <source>
        <dbReference type="EMBL" id="CAE8640107.1"/>
    </source>
</evidence>
<dbReference type="EMBL" id="CAJNNV010032487">
    <property type="protein sequence ID" value="CAE8640107.1"/>
    <property type="molecule type" value="Genomic_DNA"/>
</dbReference>
<feature type="compositionally biased region" description="Low complexity" evidence="1">
    <location>
        <begin position="1194"/>
        <end position="1212"/>
    </location>
</feature>
<feature type="chain" id="PRO_5032439647" evidence="2">
    <location>
        <begin position="27"/>
        <end position="1212"/>
    </location>
</feature>
<dbReference type="Proteomes" id="UP000654075">
    <property type="component" value="Unassembled WGS sequence"/>
</dbReference>
<evidence type="ECO:0000313" key="4">
    <source>
        <dbReference type="Proteomes" id="UP000654075"/>
    </source>
</evidence>
<protein>
    <submittedName>
        <fullName evidence="3">Uncharacterized protein</fullName>
    </submittedName>
</protein>
<evidence type="ECO:0000256" key="1">
    <source>
        <dbReference type="SAM" id="MobiDB-lite"/>
    </source>
</evidence>
<organism evidence="3 4">
    <name type="scientific">Polarella glacialis</name>
    <name type="common">Dinoflagellate</name>
    <dbReference type="NCBI Taxonomy" id="89957"/>
    <lineage>
        <taxon>Eukaryota</taxon>
        <taxon>Sar</taxon>
        <taxon>Alveolata</taxon>
        <taxon>Dinophyceae</taxon>
        <taxon>Suessiales</taxon>
        <taxon>Suessiaceae</taxon>
        <taxon>Polarella</taxon>
    </lineage>
</organism>
<feature type="region of interest" description="Disordered" evidence="1">
    <location>
        <begin position="1178"/>
        <end position="1212"/>
    </location>
</feature>